<feature type="compositionally biased region" description="Polar residues" evidence="1">
    <location>
        <begin position="99"/>
        <end position="108"/>
    </location>
</feature>
<evidence type="ECO:0000313" key="3">
    <source>
        <dbReference type="WBParaSite" id="jg1464"/>
    </source>
</evidence>
<feature type="compositionally biased region" description="Basic and acidic residues" evidence="1">
    <location>
        <begin position="109"/>
        <end position="132"/>
    </location>
</feature>
<feature type="region of interest" description="Disordered" evidence="1">
    <location>
        <begin position="43"/>
        <end position="132"/>
    </location>
</feature>
<evidence type="ECO:0000256" key="1">
    <source>
        <dbReference type="SAM" id="MobiDB-lite"/>
    </source>
</evidence>
<reference evidence="3" key="1">
    <citation type="submission" date="2022-11" db="UniProtKB">
        <authorList>
            <consortium name="WormBaseParasite"/>
        </authorList>
    </citation>
    <scope>IDENTIFICATION</scope>
</reference>
<dbReference type="Proteomes" id="UP000887574">
    <property type="component" value="Unplaced"/>
</dbReference>
<proteinExistence type="predicted"/>
<feature type="compositionally biased region" description="Basic and acidic residues" evidence="1">
    <location>
        <begin position="64"/>
        <end position="89"/>
    </location>
</feature>
<dbReference type="WBParaSite" id="jg1464">
    <property type="protein sequence ID" value="jg1464"/>
    <property type="gene ID" value="jg1464"/>
</dbReference>
<accession>A0A915D1S4</accession>
<protein>
    <submittedName>
        <fullName evidence="3">Uncharacterized protein</fullName>
    </submittedName>
</protein>
<evidence type="ECO:0000313" key="2">
    <source>
        <dbReference type="Proteomes" id="UP000887574"/>
    </source>
</evidence>
<dbReference type="AlphaFoldDB" id="A0A915D1S4"/>
<organism evidence="2 3">
    <name type="scientific">Ditylenchus dipsaci</name>
    <dbReference type="NCBI Taxonomy" id="166011"/>
    <lineage>
        <taxon>Eukaryota</taxon>
        <taxon>Metazoa</taxon>
        <taxon>Ecdysozoa</taxon>
        <taxon>Nematoda</taxon>
        <taxon>Chromadorea</taxon>
        <taxon>Rhabditida</taxon>
        <taxon>Tylenchina</taxon>
        <taxon>Tylenchomorpha</taxon>
        <taxon>Sphaerularioidea</taxon>
        <taxon>Anguinidae</taxon>
        <taxon>Anguininae</taxon>
        <taxon>Ditylenchus</taxon>
    </lineage>
</organism>
<keyword evidence="2" id="KW-1185">Reference proteome</keyword>
<sequence length="132" mass="14943">MDGTVYQSPDIYTLVQSRLVGALDPLRNALGANTRFYEAQCVEGSAEMEEDQSESDSASTASMVRDEEKGNNNPSRDRATAFQRTRTDMLLKVLVDQFPPQNMASESASRNKEDSRRPWARRFSPEEVRQSY</sequence>
<name>A0A915D1S4_9BILA</name>